<keyword evidence="3" id="KW-1185">Reference proteome</keyword>
<dbReference type="SUPFAM" id="SSF53383">
    <property type="entry name" value="PLP-dependent transferases"/>
    <property type="match status" value="1"/>
</dbReference>
<dbReference type="Gene3D" id="3.40.640.10">
    <property type="entry name" value="Type I PLP-dependent aspartate aminotransferase-like (Major domain)"/>
    <property type="match status" value="1"/>
</dbReference>
<dbReference type="Gene3D" id="3.90.1150.10">
    <property type="entry name" value="Aspartate Aminotransferase, domain 1"/>
    <property type="match status" value="1"/>
</dbReference>
<dbReference type="FunFam" id="3.40.640.10:FF:000080">
    <property type="entry name" value="Aminotransferase, putative"/>
    <property type="match status" value="1"/>
</dbReference>
<evidence type="ECO:0000313" key="3">
    <source>
        <dbReference type="Proteomes" id="UP000756346"/>
    </source>
</evidence>
<dbReference type="GO" id="GO:0030170">
    <property type="term" value="F:pyridoxal phosphate binding"/>
    <property type="evidence" value="ECO:0007669"/>
    <property type="project" value="InterPro"/>
</dbReference>
<proteinExistence type="predicted"/>
<organism evidence="2 3">
    <name type="scientific">Microdochium trichocladiopsis</name>
    <dbReference type="NCBI Taxonomy" id="1682393"/>
    <lineage>
        <taxon>Eukaryota</taxon>
        <taxon>Fungi</taxon>
        <taxon>Dikarya</taxon>
        <taxon>Ascomycota</taxon>
        <taxon>Pezizomycotina</taxon>
        <taxon>Sordariomycetes</taxon>
        <taxon>Xylariomycetidae</taxon>
        <taxon>Xylariales</taxon>
        <taxon>Microdochiaceae</taxon>
        <taxon>Microdochium</taxon>
    </lineage>
</organism>
<comment type="caution">
    <text evidence="2">The sequence shown here is derived from an EMBL/GenBank/DDBJ whole genome shotgun (WGS) entry which is preliminary data.</text>
</comment>
<dbReference type="InterPro" id="IPR015424">
    <property type="entry name" value="PyrdxlP-dep_Trfase"/>
</dbReference>
<dbReference type="EMBL" id="JAGTJQ010000001">
    <property type="protein sequence ID" value="KAH7039557.1"/>
    <property type="molecule type" value="Genomic_DNA"/>
</dbReference>
<evidence type="ECO:0000313" key="2">
    <source>
        <dbReference type="EMBL" id="KAH7039557.1"/>
    </source>
</evidence>
<evidence type="ECO:0000259" key="1">
    <source>
        <dbReference type="Pfam" id="PF00155"/>
    </source>
</evidence>
<dbReference type="GO" id="GO:0047536">
    <property type="term" value="F:2-aminoadipate transaminase activity"/>
    <property type="evidence" value="ECO:0007669"/>
    <property type="project" value="TreeGrafter"/>
</dbReference>
<dbReference type="InterPro" id="IPR004839">
    <property type="entry name" value="Aminotransferase_I/II_large"/>
</dbReference>
<dbReference type="PANTHER" id="PTHR42858">
    <property type="entry name" value="AMINOTRANSFERASE"/>
    <property type="match status" value="1"/>
</dbReference>
<dbReference type="InterPro" id="IPR015422">
    <property type="entry name" value="PyrdxlP-dep_Trfase_small"/>
</dbReference>
<keyword evidence="2" id="KW-0808">Transferase</keyword>
<feature type="domain" description="Aminotransferase class I/classII large" evidence="1">
    <location>
        <begin position="26"/>
        <end position="290"/>
    </location>
</feature>
<dbReference type="CDD" id="cd00609">
    <property type="entry name" value="AAT_like"/>
    <property type="match status" value="1"/>
</dbReference>
<name>A0A9P8YCZ9_9PEZI</name>
<dbReference type="InterPro" id="IPR015421">
    <property type="entry name" value="PyrdxlP-dep_Trfase_major"/>
</dbReference>
<gene>
    <name evidence="2" type="ORF">B0I36DRAFT_356970</name>
</gene>
<sequence>MGSTEPDQKPINLQLGWPTPSLFPTNALAEATQAVLLDSESAAESLVYGPDPGHVSLRSRIASWLSDFYQPRAGQINPARLFVTNGASAALGMLLSRFTSPTYTRTIWMVEPTYFLACASFNDAGFEGRLRGVPEDNEGIDIDFLRRSIQGVEAQAQATGAQKPPSSKAKVFRHIIYVVPTFSNPSGKIMSLRRREQLVRLAREFDACIISDDVYDWLRWPASEAKGNGSVDDKQLPPPPPRLVDIDRALPGGSPWGNAVSNGSFSKIVAPGVRVGWVEGSPLLSADLCKFGAVVSGGSQGHLSSMFVGHLLQSGALEQHIYQALIPVYQQRYYAMMESIKTHLYPLGITVAPLGTCEEDRGDGHLPVVGGFFLFLRFPKDSPPVSKVAEYALSHLGLRIAHGDLMTVRGDADGLIRAKQTFGQGARLCWAWHGEDEIDEGIQRLAIAFQSVVQGPTIS</sequence>
<dbReference type="RefSeq" id="XP_046017612.1">
    <property type="nucleotide sequence ID" value="XM_046157725.1"/>
</dbReference>
<dbReference type="GeneID" id="70187271"/>
<accession>A0A9P8YCZ9</accession>
<dbReference type="Proteomes" id="UP000756346">
    <property type="component" value="Unassembled WGS sequence"/>
</dbReference>
<dbReference type="Pfam" id="PF00155">
    <property type="entry name" value="Aminotran_1_2"/>
    <property type="match status" value="1"/>
</dbReference>
<reference evidence="2" key="1">
    <citation type="journal article" date="2021" name="Nat. Commun.">
        <title>Genetic determinants of endophytism in the Arabidopsis root mycobiome.</title>
        <authorList>
            <person name="Mesny F."/>
            <person name="Miyauchi S."/>
            <person name="Thiergart T."/>
            <person name="Pickel B."/>
            <person name="Atanasova L."/>
            <person name="Karlsson M."/>
            <person name="Huettel B."/>
            <person name="Barry K.W."/>
            <person name="Haridas S."/>
            <person name="Chen C."/>
            <person name="Bauer D."/>
            <person name="Andreopoulos W."/>
            <person name="Pangilinan J."/>
            <person name="LaButti K."/>
            <person name="Riley R."/>
            <person name="Lipzen A."/>
            <person name="Clum A."/>
            <person name="Drula E."/>
            <person name="Henrissat B."/>
            <person name="Kohler A."/>
            <person name="Grigoriev I.V."/>
            <person name="Martin F.M."/>
            <person name="Hacquard S."/>
        </authorList>
    </citation>
    <scope>NUCLEOTIDE SEQUENCE</scope>
    <source>
        <strain evidence="2">MPI-CAGE-CH-0230</strain>
    </source>
</reference>
<protein>
    <submittedName>
        <fullName evidence="2">Pyridoxal phosphate-dependent transferase</fullName>
    </submittedName>
</protein>
<dbReference type="AlphaFoldDB" id="A0A9P8YCZ9"/>
<dbReference type="OrthoDB" id="7042322at2759"/>
<dbReference type="PANTHER" id="PTHR42858:SF1">
    <property type="entry name" value="LD15494P"/>
    <property type="match status" value="1"/>
</dbReference>